<feature type="compositionally biased region" description="Gly residues" evidence="1">
    <location>
        <begin position="121"/>
        <end position="137"/>
    </location>
</feature>
<feature type="region of interest" description="Disordered" evidence="1">
    <location>
        <begin position="105"/>
        <end position="137"/>
    </location>
</feature>
<sequence>MPRWNRDDSADAAARAVRHRFTARLGAPGGQEPLLPLGNTEDPPVSGEGDPGDGIAGDEGGSEQRPARVRWRTPGRVAVLLALAAIVLLGFLAWRAAAQTTTFEPLNHVTPSGGSSSGAEGADGTGDAAAGGGTAGAGGADSRQIVLHVAGAVQHPGVVRLPEGSRVFEAIAAAGGATPSAELNGLNLAAVVQDGTKVHVPAVGEAPSGAVAGDGMMGADAGGSGVGSGGKVNLNSASVEELGTLPRVGPVMAQRIVDWRREHGPFASVEELDAVDGVGPKLMESLKDLVTV</sequence>
<evidence type="ECO:0000256" key="2">
    <source>
        <dbReference type="SAM" id="Phobius"/>
    </source>
</evidence>
<dbReference type="EMBL" id="JAFNLL010000024">
    <property type="protein sequence ID" value="MBO1268419.1"/>
    <property type="molecule type" value="Genomic_DNA"/>
</dbReference>
<dbReference type="GO" id="GO:0015628">
    <property type="term" value="P:protein secretion by the type II secretion system"/>
    <property type="evidence" value="ECO:0007669"/>
    <property type="project" value="TreeGrafter"/>
</dbReference>
<dbReference type="GO" id="GO:0006281">
    <property type="term" value="P:DNA repair"/>
    <property type="evidence" value="ECO:0007669"/>
    <property type="project" value="InterPro"/>
</dbReference>
<dbReference type="PANTHER" id="PTHR21180">
    <property type="entry name" value="ENDONUCLEASE/EXONUCLEASE/PHOSPHATASE FAMILY DOMAIN-CONTAINING PROTEIN 1"/>
    <property type="match status" value="1"/>
</dbReference>
<feature type="domain" description="Helix-hairpin-helix DNA-binding motif class 1" evidence="3">
    <location>
        <begin position="240"/>
        <end position="259"/>
    </location>
</feature>
<dbReference type="Proteomes" id="UP000664164">
    <property type="component" value="Unassembled WGS sequence"/>
</dbReference>
<evidence type="ECO:0000259" key="3">
    <source>
        <dbReference type="SMART" id="SM00278"/>
    </source>
</evidence>
<keyword evidence="2" id="KW-0812">Transmembrane</keyword>
<dbReference type="InterPro" id="IPR019554">
    <property type="entry name" value="Soluble_ligand-bd"/>
</dbReference>
<reference evidence="4" key="1">
    <citation type="submission" date="2021-03" db="EMBL/GenBank/DDBJ databases">
        <title>A new species, PO-11, isolated from a karst cave deposit.</title>
        <authorList>
            <person name="Zhaoxiaoyong W."/>
        </authorList>
    </citation>
    <scope>NUCLEOTIDE SEQUENCE</scope>
    <source>
        <strain evidence="4">PO-11</strain>
    </source>
</reference>
<protein>
    <submittedName>
        <fullName evidence="4">ComEA family DNA-binding protein</fullName>
    </submittedName>
</protein>
<dbReference type="InterPro" id="IPR003583">
    <property type="entry name" value="Hlx-hairpin-Hlx_DNA-bd_motif"/>
</dbReference>
<dbReference type="Pfam" id="PF12836">
    <property type="entry name" value="HHH_3"/>
    <property type="match status" value="1"/>
</dbReference>
<feature type="domain" description="Helix-hairpin-helix DNA-binding motif class 1" evidence="3">
    <location>
        <begin position="270"/>
        <end position="289"/>
    </location>
</feature>
<organism evidence="4 5">
    <name type="scientific">Arthrobacter cavernae</name>
    <dbReference type="NCBI Taxonomy" id="2817681"/>
    <lineage>
        <taxon>Bacteria</taxon>
        <taxon>Bacillati</taxon>
        <taxon>Actinomycetota</taxon>
        <taxon>Actinomycetes</taxon>
        <taxon>Micrococcales</taxon>
        <taxon>Micrococcaceae</taxon>
        <taxon>Arthrobacter</taxon>
    </lineage>
</organism>
<evidence type="ECO:0000313" key="4">
    <source>
        <dbReference type="EMBL" id="MBO1268419.1"/>
    </source>
</evidence>
<keyword evidence="2" id="KW-0472">Membrane</keyword>
<dbReference type="InterPro" id="IPR010994">
    <property type="entry name" value="RuvA_2-like"/>
</dbReference>
<dbReference type="AlphaFoldDB" id="A0A939HCN2"/>
<gene>
    <name evidence="4" type="ORF">J1902_10600</name>
</gene>
<accession>A0A939HCN2</accession>
<dbReference type="PANTHER" id="PTHR21180:SF32">
    <property type="entry name" value="ENDONUCLEASE_EXONUCLEASE_PHOSPHATASE FAMILY DOMAIN-CONTAINING PROTEIN 1"/>
    <property type="match status" value="1"/>
</dbReference>
<feature type="transmembrane region" description="Helical" evidence="2">
    <location>
        <begin position="77"/>
        <end position="97"/>
    </location>
</feature>
<dbReference type="InterPro" id="IPR051675">
    <property type="entry name" value="Endo/Exo/Phosphatase_dom_1"/>
</dbReference>
<evidence type="ECO:0000313" key="5">
    <source>
        <dbReference type="Proteomes" id="UP000664164"/>
    </source>
</evidence>
<dbReference type="GO" id="GO:0015627">
    <property type="term" value="C:type II protein secretion system complex"/>
    <property type="evidence" value="ECO:0007669"/>
    <property type="project" value="TreeGrafter"/>
</dbReference>
<feature type="region of interest" description="Disordered" evidence="1">
    <location>
        <begin position="22"/>
        <end position="69"/>
    </location>
</feature>
<dbReference type="Gene3D" id="1.10.150.280">
    <property type="entry name" value="AF1531-like domain"/>
    <property type="match status" value="1"/>
</dbReference>
<keyword evidence="5" id="KW-1185">Reference proteome</keyword>
<name>A0A939HCN2_9MICC</name>
<keyword evidence="2" id="KW-1133">Transmembrane helix</keyword>
<evidence type="ECO:0000256" key="1">
    <source>
        <dbReference type="SAM" id="MobiDB-lite"/>
    </source>
</evidence>
<dbReference type="SUPFAM" id="SSF47781">
    <property type="entry name" value="RuvA domain 2-like"/>
    <property type="match status" value="1"/>
</dbReference>
<dbReference type="NCBIfam" id="TIGR00426">
    <property type="entry name" value="competence protein ComEA helix-hairpin-helix repeat region"/>
    <property type="match status" value="1"/>
</dbReference>
<dbReference type="Pfam" id="PF10531">
    <property type="entry name" value="SLBB"/>
    <property type="match status" value="1"/>
</dbReference>
<dbReference type="RefSeq" id="WP_207616223.1">
    <property type="nucleotide sequence ID" value="NZ_JAFNLL010000024.1"/>
</dbReference>
<keyword evidence="4" id="KW-0238">DNA-binding</keyword>
<dbReference type="InterPro" id="IPR004509">
    <property type="entry name" value="Competence_ComEA_HhH"/>
</dbReference>
<dbReference type="SMART" id="SM00278">
    <property type="entry name" value="HhH1"/>
    <property type="match status" value="2"/>
</dbReference>
<dbReference type="Gene3D" id="3.10.560.10">
    <property type="entry name" value="Outer membrane lipoprotein wza domain like"/>
    <property type="match status" value="1"/>
</dbReference>
<comment type="caution">
    <text evidence="4">The sequence shown here is derived from an EMBL/GenBank/DDBJ whole genome shotgun (WGS) entry which is preliminary data.</text>
</comment>
<dbReference type="GO" id="GO:0003677">
    <property type="term" value="F:DNA binding"/>
    <property type="evidence" value="ECO:0007669"/>
    <property type="project" value="UniProtKB-KW"/>
</dbReference>
<proteinExistence type="predicted"/>